<evidence type="ECO:0000313" key="11">
    <source>
        <dbReference type="EMBL" id="KAH0859580.1"/>
    </source>
</evidence>
<evidence type="ECO:0000313" key="12">
    <source>
        <dbReference type="Proteomes" id="UP000824890"/>
    </source>
</evidence>
<evidence type="ECO:0000256" key="7">
    <source>
        <dbReference type="ARBA" id="ARBA00023136"/>
    </source>
</evidence>
<dbReference type="Pfam" id="PF13813">
    <property type="entry name" value="MBOAT_2"/>
    <property type="match status" value="1"/>
</dbReference>
<keyword evidence="7 9" id="KW-0472">Membrane</keyword>
<comment type="similarity">
    <text evidence="2">Belongs to the wax synthase family.</text>
</comment>
<feature type="transmembrane region" description="Helical" evidence="9">
    <location>
        <begin position="12"/>
        <end position="33"/>
    </location>
</feature>
<dbReference type="PANTHER" id="PTHR31595:SF45">
    <property type="entry name" value="LONG-CHAIN-ALCOHOL O-FATTY-ACYLTRANSFERASE 1-RELATED"/>
    <property type="match status" value="1"/>
</dbReference>
<comment type="subcellular location">
    <subcellularLocation>
        <location evidence="1">Membrane</location>
        <topology evidence="1">Multi-pass membrane protein</topology>
    </subcellularLocation>
</comment>
<gene>
    <name evidence="11" type="ORF">HID58_087841</name>
</gene>
<accession>A0ABQ7XUF2</accession>
<organism evidence="11 12">
    <name type="scientific">Brassica napus</name>
    <name type="common">Rape</name>
    <dbReference type="NCBI Taxonomy" id="3708"/>
    <lineage>
        <taxon>Eukaryota</taxon>
        <taxon>Viridiplantae</taxon>
        <taxon>Streptophyta</taxon>
        <taxon>Embryophyta</taxon>
        <taxon>Tracheophyta</taxon>
        <taxon>Spermatophyta</taxon>
        <taxon>Magnoliopsida</taxon>
        <taxon>eudicotyledons</taxon>
        <taxon>Gunneridae</taxon>
        <taxon>Pentapetalae</taxon>
        <taxon>rosids</taxon>
        <taxon>malvids</taxon>
        <taxon>Brassicales</taxon>
        <taxon>Brassicaceae</taxon>
        <taxon>Brassiceae</taxon>
        <taxon>Brassica</taxon>
    </lineage>
</organism>
<feature type="transmembrane region" description="Helical" evidence="9">
    <location>
        <begin position="102"/>
        <end position="128"/>
    </location>
</feature>
<evidence type="ECO:0000256" key="8">
    <source>
        <dbReference type="ARBA" id="ARBA00023315"/>
    </source>
</evidence>
<feature type="transmembrane region" description="Helical" evidence="9">
    <location>
        <begin position="74"/>
        <end position="90"/>
    </location>
</feature>
<evidence type="ECO:0000256" key="1">
    <source>
        <dbReference type="ARBA" id="ARBA00004141"/>
    </source>
</evidence>
<evidence type="ECO:0000256" key="9">
    <source>
        <dbReference type="SAM" id="Phobius"/>
    </source>
</evidence>
<name>A0ABQ7XUF2_BRANA</name>
<dbReference type="EMBL" id="JAGKQM010000019">
    <property type="protein sequence ID" value="KAH0859580.1"/>
    <property type="molecule type" value="Genomic_DNA"/>
</dbReference>
<keyword evidence="3" id="KW-0808">Transferase</keyword>
<keyword evidence="4 9" id="KW-0812">Transmembrane</keyword>
<dbReference type="PANTHER" id="PTHR31595">
    <property type="entry name" value="LONG-CHAIN-ALCOHOL O-FATTY-ACYLTRANSFERASE 3-RELATED"/>
    <property type="match status" value="1"/>
</dbReference>
<feature type="transmembrane region" description="Helical" evidence="9">
    <location>
        <begin position="243"/>
        <end position="262"/>
    </location>
</feature>
<sequence length="294" mass="33422">MEEELRNLSKSAFCFLFFLCSSLLCTLAAVQLFSSHGSQISIFFSSLLIKDLYVHFPQIYAASSALLNEPMPEWVFAVKVLVFGVLLHVYEYKDVLPRFVVLALYCLHIYLEVELVLVFVGAVVSTLLGCDIEPVFNEPYLATSLQDFWSRRWNLMVSAVLRSAVHIPVQRFFTRFFRANIAVLVGVMASFLVSGLMHELIYFYAIRLPPTWEVTCFFVLQGVATTSEIVVKRTLRWTPPHRAVSGLAVMAFVSVTGVWLFLPQLLRNNVHERATSECLLVIDFAKRKLFISSS</sequence>
<evidence type="ECO:0000256" key="3">
    <source>
        <dbReference type="ARBA" id="ARBA00022679"/>
    </source>
</evidence>
<keyword evidence="5 9" id="KW-1133">Transmembrane helix</keyword>
<protein>
    <recommendedName>
        <fullName evidence="10">Wax synthase domain-containing protein</fullName>
    </recommendedName>
</protein>
<proteinExistence type="inferred from homology"/>
<evidence type="ECO:0000256" key="2">
    <source>
        <dbReference type="ARBA" id="ARBA00007282"/>
    </source>
</evidence>
<reference evidence="11 12" key="1">
    <citation type="submission" date="2021-05" db="EMBL/GenBank/DDBJ databases">
        <title>Genome Assembly of Synthetic Allotetraploid Brassica napus Reveals Homoeologous Exchanges between Subgenomes.</title>
        <authorList>
            <person name="Davis J.T."/>
        </authorList>
    </citation>
    <scope>NUCLEOTIDE SEQUENCE [LARGE SCALE GENOMIC DNA]</scope>
    <source>
        <strain evidence="12">cv. Da-Ae</strain>
        <tissue evidence="11">Seedling</tissue>
    </source>
</reference>
<keyword evidence="12" id="KW-1185">Reference proteome</keyword>
<comment type="caution">
    <text evidence="11">The sequence shown here is derived from an EMBL/GenBank/DDBJ whole genome shotgun (WGS) entry which is preliminary data.</text>
</comment>
<dbReference type="InterPro" id="IPR032805">
    <property type="entry name" value="Wax_synthase_dom"/>
</dbReference>
<feature type="domain" description="Wax synthase" evidence="10">
    <location>
        <begin position="133"/>
        <end position="219"/>
    </location>
</feature>
<evidence type="ECO:0000256" key="6">
    <source>
        <dbReference type="ARBA" id="ARBA00023098"/>
    </source>
</evidence>
<evidence type="ECO:0000259" key="10">
    <source>
        <dbReference type="Pfam" id="PF13813"/>
    </source>
</evidence>
<evidence type="ECO:0000256" key="5">
    <source>
        <dbReference type="ARBA" id="ARBA00022989"/>
    </source>
</evidence>
<dbReference type="Proteomes" id="UP000824890">
    <property type="component" value="Unassembled WGS sequence"/>
</dbReference>
<keyword evidence="8" id="KW-0012">Acyltransferase</keyword>
<keyword evidence="6" id="KW-0443">Lipid metabolism</keyword>
<dbReference type="InterPro" id="IPR044851">
    <property type="entry name" value="Wax_synthase"/>
</dbReference>
<evidence type="ECO:0000256" key="4">
    <source>
        <dbReference type="ARBA" id="ARBA00022692"/>
    </source>
</evidence>
<feature type="transmembrane region" description="Helical" evidence="9">
    <location>
        <begin position="181"/>
        <end position="205"/>
    </location>
</feature>